<dbReference type="EMBL" id="JH795879">
    <property type="protein sequence ID" value="EJT96968.1"/>
    <property type="molecule type" value="Genomic_DNA"/>
</dbReference>
<dbReference type="RefSeq" id="XP_040623866.1">
    <property type="nucleotide sequence ID" value="XM_040777451.1"/>
</dbReference>
<gene>
    <name evidence="1" type="ORF">DACRYDRAFT_97396</name>
</gene>
<name>M5FPC5_DACPD</name>
<dbReference type="Proteomes" id="UP000030653">
    <property type="component" value="Unassembled WGS sequence"/>
</dbReference>
<keyword evidence="2" id="KW-1185">Reference proteome</keyword>
<evidence type="ECO:0000313" key="1">
    <source>
        <dbReference type="EMBL" id="EJT96968.1"/>
    </source>
</evidence>
<dbReference type="GeneID" id="63692513"/>
<accession>M5FPC5</accession>
<protein>
    <submittedName>
        <fullName evidence="1">Uncharacterized protein</fullName>
    </submittedName>
</protein>
<reference evidence="1 2" key="1">
    <citation type="journal article" date="2012" name="Science">
        <title>The Paleozoic origin of enzymatic lignin decomposition reconstructed from 31 fungal genomes.</title>
        <authorList>
            <person name="Floudas D."/>
            <person name="Binder M."/>
            <person name="Riley R."/>
            <person name="Barry K."/>
            <person name="Blanchette R.A."/>
            <person name="Henrissat B."/>
            <person name="Martinez A.T."/>
            <person name="Otillar R."/>
            <person name="Spatafora J.W."/>
            <person name="Yadav J.S."/>
            <person name="Aerts A."/>
            <person name="Benoit I."/>
            <person name="Boyd A."/>
            <person name="Carlson A."/>
            <person name="Copeland A."/>
            <person name="Coutinho P.M."/>
            <person name="de Vries R.P."/>
            <person name="Ferreira P."/>
            <person name="Findley K."/>
            <person name="Foster B."/>
            <person name="Gaskell J."/>
            <person name="Glotzer D."/>
            <person name="Gorecki P."/>
            <person name="Heitman J."/>
            <person name="Hesse C."/>
            <person name="Hori C."/>
            <person name="Igarashi K."/>
            <person name="Jurgens J.A."/>
            <person name="Kallen N."/>
            <person name="Kersten P."/>
            <person name="Kohler A."/>
            <person name="Kuees U."/>
            <person name="Kumar T.K.A."/>
            <person name="Kuo A."/>
            <person name="LaButti K."/>
            <person name="Larrondo L.F."/>
            <person name="Lindquist E."/>
            <person name="Ling A."/>
            <person name="Lombard V."/>
            <person name="Lucas S."/>
            <person name="Lundell T."/>
            <person name="Martin R."/>
            <person name="McLaughlin D.J."/>
            <person name="Morgenstern I."/>
            <person name="Morin E."/>
            <person name="Murat C."/>
            <person name="Nagy L.G."/>
            <person name="Nolan M."/>
            <person name="Ohm R.A."/>
            <person name="Patyshakuliyeva A."/>
            <person name="Rokas A."/>
            <person name="Ruiz-Duenas F.J."/>
            <person name="Sabat G."/>
            <person name="Salamov A."/>
            <person name="Samejima M."/>
            <person name="Schmutz J."/>
            <person name="Slot J.C."/>
            <person name="St John F."/>
            <person name="Stenlid J."/>
            <person name="Sun H."/>
            <person name="Sun S."/>
            <person name="Syed K."/>
            <person name="Tsang A."/>
            <person name="Wiebenga A."/>
            <person name="Young D."/>
            <person name="Pisabarro A."/>
            <person name="Eastwood D.C."/>
            <person name="Martin F."/>
            <person name="Cullen D."/>
            <person name="Grigoriev I.V."/>
            <person name="Hibbett D.S."/>
        </authorList>
    </citation>
    <scope>NUCLEOTIDE SEQUENCE [LARGE SCALE GENOMIC DNA]</scope>
    <source>
        <strain evidence="1 2">DJM-731 SS1</strain>
    </source>
</reference>
<organism evidence="1 2">
    <name type="scientific">Dacryopinax primogenitus (strain DJM 731)</name>
    <name type="common">Brown rot fungus</name>
    <dbReference type="NCBI Taxonomy" id="1858805"/>
    <lineage>
        <taxon>Eukaryota</taxon>
        <taxon>Fungi</taxon>
        <taxon>Dikarya</taxon>
        <taxon>Basidiomycota</taxon>
        <taxon>Agaricomycotina</taxon>
        <taxon>Dacrymycetes</taxon>
        <taxon>Dacrymycetales</taxon>
        <taxon>Dacrymycetaceae</taxon>
        <taxon>Dacryopinax</taxon>
    </lineage>
</organism>
<dbReference type="HOGENOM" id="CLU_1865064_0_0_1"/>
<dbReference type="AlphaFoldDB" id="M5FPC5"/>
<sequence>MFCAWASYSPPQRLLAYTQWRCRNIRTTRKSPVEVRRVPSMGQRLGRPVRARQRRWYLITNLHKARERGPLRRARGKSYKVSARMPVQLSGSQPGEPTQYRAWKDTLACRSRSTIKLPVSYIRPILPMIRPWGGIAT</sequence>
<evidence type="ECO:0000313" key="2">
    <source>
        <dbReference type="Proteomes" id="UP000030653"/>
    </source>
</evidence>
<proteinExistence type="predicted"/>